<evidence type="ECO:0000313" key="2">
    <source>
        <dbReference type="Proteomes" id="UP000585474"/>
    </source>
</evidence>
<name>A0A7J0DXI1_9ERIC</name>
<reference evidence="2" key="1">
    <citation type="submission" date="2019-07" db="EMBL/GenBank/DDBJ databases">
        <title>De Novo Assembly of kiwifruit Actinidia rufa.</title>
        <authorList>
            <person name="Sugita-Konishi S."/>
            <person name="Sato K."/>
            <person name="Mori E."/>
            <person name="Abe Y."/>
            <person name="Kisaki G."/>
            <person name="Hamano K."/>
            <person name="Suezawa K."/>
            <person name="Otani M."/>
            <person name="Fukuda T."/>
            <person name="Manabe T."/>
            <person name="Gomi K."/>
            <person name="Tabuchi M."/>
            <person name="Akimitsu K."/>
            <person name="Kataoka I."/>
        </authorList>
    </citation>
    <scope>NUCLEOTIDE SEQUENCE [LARGE SCALE GENOMIC DNA]</scope>
    <source>
        <strain evidence="2">cv. Fuchu</strain>
    </source>
</reference>
<dbReference type="PANTHER" id="PTHR33874">
    <property type="entry name" value="RING FINGER PROTEIN"/>
    <property type="match status" value="1"/>
</dbReference>
<dbReference type="EMBL" id="BJWL01000431">
    <property type="protein sequence ID" value="GFS44013.1"/>
    <property type="molecule type" value="Genomic_DNA"/>
</dbReference>
<keyword evidence="2" id="KW-1185">Reference proteome</keyword>
<proteinExistence type="predicted"/>
<sequence>MGSVRRNSILKVTFCPLTSLGMTVERCHLSRAVEQLFIPNLLNNRSFLETMALAGTVPVFGSSAPSSFAGVYRACFPVLCDLLKSRVECPDFLEKLESAQLSLPQNIAEEVSSWDVISENDLWDGGSNELDHEDYVLVSQEDIMEGIACFVTTYLLSLDQTKSLGTTETLSTESRARLLDIALKGKGGENLYLPWKGCLNAISYINAYGPTQPEFRSLVLTLTPGLNGLIAFEPTVFSGHGPDEFDQFLYLASSPDLSFTIPTRPFDWQSTHTGCPSYRNLLPTGLNQLNGYRTSYCLPAILSIDAAFPDYPDLTPNQLQEALSKAFSVNKKKGKLRKAWDGSQVVYNVASWGATAIG</sequence>
<evidence type="ECO:0000313" key="1">
    <source>
        <dbReference type="EMBL" id="GFS44013.1"/>
    </source>
</evidence>
<protein>
    <submittedName>
        <fullName evidence="1">Uncharacterized protein</fullName>
    </submittedName>
</protein>
<dbReference type="Proteomes" id="UP000585474">
    <property type="component" value="Unassembled WGS sequence"/>
</dbReference>
<dbReference type="AlphaFoldDB" id="A0A7J0DXI1"/>
<dbReference type="PANTHER" id="PTHR33874:SF1">
    <property type="entry name" value="RING FINGER PROTEIN"/>
    <property type="match status" value="1"/>
</dbReference>
<comment type="caution">
    <text evidence="1">The sequence shown here is derived from an EMBL/GenBank/DDBJ whole genome shotgun (WGS) entry which is preliminary data.</text>
</comment>
<accession>A0A7J0DXI1</accession>
<gene>
    <name evidence="1" type="ORF">Acr_00g0088110</name>
</gene>
<dbReference type="OrthoDB" id="2014733at2759"/>
<organism evidence="1 2">
    <name type="scientific">Actinidia rufa</name>
    <dbReference type="NCBI Taxonomy" id="165716"/>
    <lineage>
        <taxon>Eukaryota</taxon>
        <taxon>Viridiplantae</taxon>
        <taxon>Streptophyta</taxon>
        <taxon>Embryophyta</taxon>
        <taxon>Tracheophyta</taxon>
        <taxon>Spermatophyta</taxon>
        <taxon>Magnoliopsida</taxon>
        <taxon>eudicotyledons</taxon>
        <taxon>Gunneridae</taxon>
        <taxon>Pentapetalae</taxon>
        <taxon>asterids</taxon>
        <taxon>Ericales</taxon>
        <taxon>Actinidiaceae</taxon>
        <taxon>Actinidia</taxon>
    </lineage>
</organism>